<gene>
    <name evidence="8" type="ORF">J8273_5931</name>
</gene>
<dbReference type="Proteomes" id="UP000717585">
    <property type="component" value="Unassembled WGS sequence"/>
</dbReference>
<proteinExistence type="predicted"/>
<evidence type="ECO:0000256" key="3">
    <source>
        <dbReference type="ARBA" id="ARBA00022723"/>
    </source>
</evidence>
<dbReference type="AlphaFoldDB" id="A0A8J6B061"/>
<dbReference type="InterPro" id="IPR052364">
    <property type="entry name" value="Rubrerythrin"/>
</dbReference>
<dbReference type="PANTHER" id="PTHR43865">
    <property type="entry name" value="RUBRERYTHRIN-RELATED"/>
    <property type="match status" value="1"/>
</dbReference>
<evidence type="ECO:0000259" key="7">
    <source>
        <dbReference type="PROSITE" id="PS50905"/>
    </source>
</evidence>
<feature type="domain" description="Rubredoxin-like" evidence="6">
    <location>
        <begin position="156"/>
        <end position="190"/>
    </location>
</feature>
<dbReference type="SUPFAM" id="SSF47240">
    <property type="entry name" value="Ferritin-like"/>
    <property type="match status" value="1"/>
</dbReference>
<dbReference type="InterPro" id="IPR003251">
    <property type="entry name" value="Rr_diiron-bd_dom"/>
</dbReference>
<dbReference type="EMBL" id="JAHDYR010000034">
    <property type="protein sequence ID" value="KAG9392673.1"/>
    <property type="molecule type" value="Genomic_DNA"/>
</dbReference>
<evidence type="ECO:0000259" key="6">
    <source>
        <dbReference type="PROSITE" id="PS50903"/>
    </source>
</evidence>
<dbReference type="CDD" id="cd00729">
    <property type="entry name" value="rubredoxin_SM"/>
    <property type="match status" value="1"/>
</dbReference>
<evidence type="ECO:0000256" key="5">
    <source>
        <dbReference type="ARBA" id="ARBA00023004"/>
    </source>
</evidence>
<dbReference type="InterPro" id="IPR048574">
    <property type="entry name" value="RUBY_RBDX"/>
</dbReference>
<dbReference type="PROSITE" id="PS50903">
    <property type="entry name" value="RUBREDOXIN_LIKE"/>
    <property type="match status" value="1"/>
</dbReference>
<dbReference type="GO" id="GO:0005506">
    <property type="term" value="F:iron ion binding"/>
    <property type="evidence" value="ECO:0007669"/>
    <property type="project" value="InterPro"/>
</dbReference>
<dbReference type="SUPFAM" id="SSF57802">
    <property type="entry name" value="Rubredoxin-like"/>
    <property type="match status" value="1"/>
</dbReference>
<dbReference type="Pfam" id="PF21349">
    <property type="entry name" value="RUBY_RBDX"/>
    <property type="match status" value="1"/>
</dbReference>
<dbReference type="Pfam" id="PF02915">
    <property type="entry name" value="Rubrerythrin"/>
    <property type="match status" value="1"/>
</dbReference>
<dbReference type="Gene3D" id="2.20.28.10">
    <property type="match status" value="1"/>
</dbReference>
<protein>
    <submittedName>
        <fullName evidence="8">Rubrerythrin</fullName>
    </submittedName>
</protein>
<dbReference type="InterPro" id="IPR024934">
    <property type="entry name" value="Rubredoxin-like_dom"/>
</dbReference>
<sequence>MSDTRGTRTHKNLMAAFAGESGARNRYDYYASKAQKEGYHQIAAIFRETALQESQHAKLWLKYVSSKDGEDVEISATFPALSIGTTEQNLEAAANGEHEEFTEMYPTFAKIAREEGFDRIARSFELIGEVEKSHHARFTKLLQNFREGEIFVRLDERRWICLNCGYIHVGKEAPKVCPACSHPQGYFKLFVEDY</sequence>
<dbReference type="PROSITE" id="PS50905">
    <property type="entry name" value="FERRITIN_LIKE"/>
    <property type="match status" value="1"/>
</dbReference>
<dbReference type="NCBIfam" id="NF045767">
    <property type="entry name" value="RuberyRbr"/>
    <property type="match status" value="1"/>
</dbReference>
<dbReference type="PANTHER" id="PTHR43865:SF1">
    <property type="entry name" value="RUBRERYTHRIN-RELATED"/>
    <property type="match status" value="1"/>
</dbReference>
<dbReference type="Gene3D" id="1.20.1260.10">
    <property type="match status" value="1"/>
</dbReference>
<dbReference type="InterPro" id="IPR012347">
    <property type="entry name" value="Ferritin-like"/>
</dbReference>
<evidence type="ECO:0000256" key="1">
    <source>
        <dbReference type="ARBA" id="ARBA00001965"/>
    </source>
</evidence>
<dbReference type="InterPro" id="IPR009078">
    <property type="entry name" value="Ferritin-like_SF"/>
</dbReference>
<evidence type="ECO:0000313" key="8">
    <source>
        <dbReference type="EMBL" id="KAG9392673.1"/>
    </source>
</evidence>
<organism evidence="8 9">
    <name type="scientific">Carpediemonas membranifera</name>
    <dbReference type="NCBI Taxonomy" id="201153"/>
    <lineage>
        <taxon>Eukaryota</taxon>
        <taxon>Metamonada</taxon>
        <taxon>Carpediemonas-like organisms</taxon>
        <taxon>Carpediemonas</taxon>
    </lineage>
</organism>
<dbReference type="GO" id="GO:0016491">
    <property type="term" value="F:oxidoreductase activity"/>
    <property type="evidence" value="ECO:0007669"/>
    <property type="project" value="InterPro"/>
</dbReference>
<keyword evidence="3" id="KW-0479">Metal-binding</keyword>
<keyword evidence="9" id="KW-1185">Reference proteome</keyword>
<keyword evidence="5" id="KW-0408">Iron</keyword>
<accession>A0A8J6B061</accession>
<keyword evidence="4" id="KW-0249">Electron transport</keyword>
<comment type="cofactor">
    <cofactor evidence="1">
        <name>Fe(3+)</name>
        <dbReference type="ChEBI" id="CHEBI:29034"/>
    </cofactor>
</comment>
<feature type="domain" description="Ferritin-like diiron" evidence="7">
    <location>
        <begin position="3"/>
        <end position="149"/>
    </location>
</feature>
<keyword evidence="2" id="KW-0813">Transport</keyword>
<dbReference type="OrthoDB" id="10257359at2759"/>
<dbReference type="CDD" id="cd01041">
    <property type="entry name" value="Rubrerythrin"/>
    <property type="match status" value="1"/>
</dbReference>
<evidence type="ECO:0000256" key="2">
    <source>
        <dbReference type="ARBA" id="ARBA00022448"/>
    </source>
</evidence>
<comment type="caution">
    <text evidence="8">The sequence shown here is derived from an EMBL/GenBank/DDBJ whole genome shotgun (WGS) entry which is preliminary data.</text>
</comment>
<evidence type="ECO:0000313" key="9">
    <source>
        <dbReference type="Proteomes" id="UP000717585"/>
    </source>
</evidence>
<reference evidence="8" key="1">
    <citation type="submission" date="2021-05" db="EMBL/GenBank/DDBJ databases">
        <title>A free-living protist that lacks canonical eukaryotic 1 DNA replication and segregation systems.</title>
        <authorList>
            <person name="Salas-Leiva D.E."/>
            <person name="Tromer E.C."/>
            <person name="Curtis B.A."/>
            <person name="Jerlstrom-Hultqvist J."/>
            <person name="Kolisko M."/>
            <person name="Yi Z."/>
            <person name="Salas-Leiva J.S."/>
            <person name="Gallot-Lavallee L."/>
            <person name="Kops G.J.P.L."/>
            <person name="Archibald J.M."/>
            <person name="Simpson A.G.B."/>
            <person name="Roger A.J."/>
        </authorList>
    </citation>
    <scope>NUCLEOTIDE SEQUENCE</scope>
    <source>
        <strain evidence="8">BICM</strain>
    </source>
</reference>
<evidence type="ECO:0000256" key="4">
    <source>
        <dbReference type="ARBA" id="ARBA00022982"/>
    </source>
</evidence>
<dbReference type="InterPro" id="IPR009040">
    <property type="entry name" value="Ferritin-like_diiron"/>
</dbReference>
<name>A0A8J6B061_9EUKA</name>